<evidence type="ECO:0000256" key="2">
    <source>
        <dbReference type="ARBA" id="ARBA00022603"/>
    </source>
</evidence>
<dbReference type="Proteomes" id="UP001161389">
    <property type="component" value="Unassembled WGS sequence"/>
</dbReference>
<reference evidence="8" key="1">
    <citation type="journal article" date="2014" name="Int. J. Syst. Evol. Microbiol.">
        <title>Complete genome sequence of Corynebacterium casei LMG S-19264T (=DSM 44701T), isolated from a smear-ripened cheese.</title>
        <authorList>
            <consortium name="US DOE Joint Genome Institute (JGI-PGF)"/>
            <person name="Walter F."/>
            <person name="Albersmeier A."/>
            <person name="Kalinowski J."/>
            <person name="Ruckert C."/>
        </authorList>
    </citation>
    <scope>NUCLEOTIDE SEQUENCE</scope>
    <source>
        <strain evidence="8">NBRC 110071</strain>
    </source>
</reference>
<dbReference type="PANTHER" id="PTHR44307:SF2">
    <property type="entry name" value="PHOSPHOETHANOLAMINE METHYLTRANSFERASE ISOFORM X1"/>
    <property type="match status" value="1"/>
</dbReference>
<evidence type="ECO:0000256" key="3">
    <source>
        <dbReference type="ARBA" id="ARBA00022679"/>
    </source>
</evidence>
<dbReference type="InterPro" id="IPR029063">
    <property type="entry name" value="SAM-dependent_MTases_sf"/>
</dbReference>
<reference evidence="8" key="2">
    <citation type="submission" date="2023-01" db="EMBL/GenBank/DDBJ databases">
        <title>Draft genome sequence of Litoribrevibacter albus strain NBRC 110071.</title>
        <authorList>
            <person name="Sun Q."/>
            <person name="Mori K."/>
        </authorList>
    </citation>
    <scope>NUCLEOTIDE SEQUENCE</scope>
    <source>
        <strain evidence="8">NBRC 110071</strain>
    </source>
</reference>
<protein>
    <submittedName>
        <fullName evidence="8">SAM-dependent methyltransferase</fullName>
    </submittedName>
</protein>
<keyword evidence="3" id="KW-0808">Transferase</keyword>
<feature type="transmembrane region" description="Helical" evidence="6">
    <location>
        <begin position="6"/>
        <end position="23"/>
    </location>
</feature>
<comment type="pathway">
    <text evidence="1">Lipid metabolism.</text>
</comment>
<dbReference type="GO" id="GO:0000234">
    <property type="term" value="F:phosphoethanolamine N-methyltransferase activity"/>
    <property type="evidence" value="ECO:0007669"/>
    <property type="project" value="UniProtKB-EC"/>
</dbReference>
<keyword evidence="6" id="KW-0812">Transmembrane</keyword>
<organism evidence="8 9">
    <name type="scientific">Litoribrevibacter albus</name>
    <dbReference type="NCBI Taxonomy" id="1473156"/>
    <lineage>
        <taxon>Bacteria</taxon>
        <taxon>Pseudomonadati</taxon>
        <taxon>Pseudomonadota</taxon>
        <taxon>Gammaproteobacteria</taxon>
        <taxon>Oceanospirillales</taxon>
        <taxon>Oceanospirillaceae</taxon>
        <taxon>Litoribrevibacter</taxon>
    </lineage>
</organism>
<evidence type="ECO:0000259" key="7">
    <source>
        <dbReference type="Pfam" id="PF13649"/>
    </source>
</evidence>
<dbReference type="CDD" id="cd02440">
    <property type="entry name" value="AdoMet_MTases"/>
    <property type="match status" value="1"/>
</dbReference>
<dbReference type="PANTHER" id="PTHR44307">
    <property type="entry name" value="PHOSPHOETHANOLAMINE METHYLTRANSFERASE"/>
    <property type="match status" value="1"/>
</dbReference>
<dbReference type="Pfam" id="PF13649">
    <property type="entry name" value="Methyltransf_25"/>
    <property type="match status" value="1"/>
</dbReference>
<evidence type="ECO:0000313" key="9">
    <source>
        <dbReference type="Proteomes" id="UP001161389"/>
    </source>
</evidence>
<comment type="caution">
    <text evidence="8">The sequence shown here is derived from an EMBL/GenBank/DDBJ whole genome shotgun (WGS) entry which is preliminary data.</text>
</comment>
<accession>A0AA37W9B1</accession>
<evidence type="ECO:0000256" key="4">
    <source>
        <dbReference type="ARBA" id="ARBA00025707"/>
    </source>
</evidence>
<keyword evidence="9" id="KW-1185">Reference proteome</keyword>
<evidence type="ECO:0000256" key="6">
    <source>
        <dbReference type="SAM" id="Phobius"/>
    </source>
</evidence>
<keyword evidence="6" id="KW-1133">Transmembrane helix</keyword>
<feature type="domain" description="Methyltransferase" evidence="7">
    <location>
        <begin position="80"/>
        <end position="174"/>
    </location>
</feature>
<proteinExistence type="predicted"/>
<comment type="pathway">
    <text evidence="4">Phospholipid metabolism.</text>
</comment>
<keyword evidence="2 8" id="KW-0489">Methyltransferase</keyword>
<dbReference type="SUPFAM" id="SSF53335">
    <property type="entry name" value="S-adenosyl-L-methionine-dependent methyltransferases"/>
    <property type="match status" value="1"/>
</dbReference>
<evidence type="ECO:0000313" key="8">
    <source>
        <dbReference type="EMBL" id="GLQ33104.1"/>
    </source>
</evidence>
<dbReference type="InterPro" id="IPR041698">
    <property type="entry name" value="Methyltransf_25"/>
</dbReference>
<dbReference type="EMBL" id="BSNM01000016">
    <property type="protein sequence ID" value="GLQ33104.1"/>
    <property type="molecule type" value="Genomic_DNA"/>
</dbReference>
<sequence length="289" mass="33438">MNSVMFILGFISALLVLFLWRAFHLKRFDLSDELLNLSPTDHHWGNLGFWENTQDYQQACRQLARKVGDTAELNPQADLLDVGFGCGDQLILWDTVYHVNSISGVNTSQTQVGLAQKKLRQAGVNAFLHHYDHRAIENQPDRTFSHVLSVDAAYFFEDREAWFTHVHRVLKPEGKLVVTDLVMPDQPSDLLQEFIMRCLLWLCGIPRDNVITLDAYKKQLQEAGFSQVTEEDISASVLDGFAQWLPAYRKQFEGLKDYPIWQKYMATSKFLSWLRKHDLLRCYLISAQR</sequence>
<dbReference type="Gene3D" id="3.40.50.150">
    <property type="entry name" value="Vaccinia Virus protein VP39"/>
    <property type="match status" value="1"/>
</dbReference>
<evidence type="ECO:0000256" key="1">
    <source>
        <dbReference type="ARBA" id="ARBA00005189"/>
    </source>
</evidence>
<dbReference type="RefSeq" id="WP_284383349.1">
    <property type="nucleotide sequence ID" value="NZ_BSNM01000016.1"/>
</dbReference>
<dbReference type="GO" id="GO:0032259">
    <property type="term" value="P:methylation"/>
    <property type="evidence" value="ECO:0007669"/>
    <property type="project" value="UniProtKB-KW"/>
</dbReference>
<comment type="catalytic activity">
    <reaction evidence="5">
        <text>phosphoethanolamine + S-adenosyl-L-methionine = N-methylethanolamine phosphate + S-adenosyl-L-homocysteine + H(+)</text>
        <dbReference type="Rhea" id="RHEA:20365"/>
        <dbReference type="ChEBI" id="CHEBI:15378"/>
        <dbReference type="ChEBI" id="CHEBI:57781"/>
        <dbReference type="ChEBI" id="CHEBI:57856"/>
        <dbReference type="ChEBI" id="CHEBI:58190"/>
        <dbReference type="ChEBI" id="CHEBI:59789"/>
        <dbReference type="EC" id="2.1.1.103"/>
    </reaction>
    <physiologicalReaction direction="left-to-right" evidence="5">
        <dbReference type="Rhea" id="RHEA:20366"/>
    </physiologicalReaction>
</comment>
<gene>
    <name evidence="8" type="ORF">GCM10007876_35830</name>
</gene>
<name>A0AA37W9B1_9GAMM</name>
<evidence type="ECO:0000256" key="5">
    <source>
        <dbReference type="ARBA" id="ARBA00047622"/>
    </source>
</evidence>
<keyword evidence="6" id="KW-0472">Membrane</keyword>
<dbReference type="AlphaFoldDB" id="A0AA37W9B1"/>